<dbReference type="Proteomes" id="UP000582981">
    <property type="component" value="Unassembled WGS sequence"/>
</dbReference>
<evidence type="ECO:0000313" key="1">
    <source>
        <dbReference type="EMBL" id="NWB50120.1"/>
    </source>
</evidence>
<dbReference type="EMBL" id="JACAPU010000036">
    <property type="protein sequence ID" value="NWB50120.1"/>
    <property type="molecule type" value="Genomic_DNA"/>
</dbReference>
<reference evidence="1 2" key="1">
    <citation type="submission" date="2020-04" db="EMBL/GenBank/DDBJ databases">
        <title>Molecular characterization of pseudomonads from Agaricus bisporus reveal novel blotch 2 pathogens in Western Europe.</title>
        <authorList>
            <person name="Taparia T."/>
            <person name="Krijger M."/>
            <person name="Haynes E."/>
            <person name="Elpinstone J.G."/>
            <person name="Noble R."/>
            <person name="Van Der Wolf J."/>
        </authorList>
    </citation>
    <scope>NUCLEOTIDE SEQUENCE [LARGE SCALE GENOMIC DNA]</scope>
    <source>
        <strain evidence="1 2">F1001</strain>
    </source>
</reference>
<feature type="non-terminal residue" evidence="1">
    <location>
        <position position="51"/>
    </location>
</feature>
<accession>A0A7Y7WIG4</accession>
<sequence length="51" mass="6233">MPDWAWAHAELRRPGVTLALLWQEYRLSHPQGYQYSWFCEHYRLWAAKVDV</sequence>
<evidence type="ECO:0000313" key="2">
    <source>
        <dbReference type="Proteomes" id="UP000582981"/>
    </source>
</evidence>
<name>A0A7Y7WIG4_9PSED</name>
<comment type="caution">
    <text evidence="1">The sequence shown here is derived from an EMBL/GenBank/DDBJ whole genome shotgun (WGS) entry which is preliminary data.</text>
</comment>
<organism evidence="1 2">
    <name type="scientific">Pseudomonas gingeri</name>
    <dbReference type="NCBI Taxonomy" id="117681"/>
    <lineage>
        <taxon>Bacteria</taxon>
        <taxon>Pseudomonadati</taxon>
        <taxon>Pseudomonadota</taxon>
        <taxon>Gammaproteobacteria</taxon>
        <taxon>Pseudomonadales</taxon>
        <taxon>Pseudomonadaceae</taxon>
        <taxon>Pseudomonas</taxon>
    </lineage>
</organism>
<dbReference type="AlphaFoldDB" id="A0A7Y7WIG4"/>
<proteinExistence type="predicted"/>
<gene>
    <name evidence="1" type="ORF">HX829_26895</name>
</gene>
<protein>
    <submittedName>
        <fullName evidence="1">IS21 family transposase</fullName>
    </submittedName>
</protein>
<feature type="non-terminal residue" evidence="1">
    <location>
        <position position="1"/>
    </location>
</feature>